<sequence>MEQDGEFIFVRSHLEVRGDALCDLIFCSRPNHSQASHAVSASDIYKPSRSPLPAAAGRYPYPASPQLQPQPAATLSQVQQVSQRYQQAPQAAPAAVSAAVATPLLSAGVAYHRDFRPNRISLLHPEYGPGGRGPREQAIIQAGVVCVDGGGLQGGGQQPLKKIRLQDKDGVQPLRIDTREQPGTYNPQVEAISPTLPDQLTQDDQAFRTTKDELIQQIGKVDREIAKAESQIAILKKKQAELEEIASKPIGKPEVEEDIPKHQSLPQKIYAENRKKAQNAHAQLDTLGPKVEWPLYNQPSDAPVYHENKRKHVAFKRRLLEYFKKRHSEKEARHTYLTDTYSKMMQEWLRKVDKIENSVKRKTKETKYKEFFEKVFPELRKQREDKERFNRVGSRAKSDVDMEEIMDNLQEQALEDKKMRSYAVIPPIMLDQRERKIRYQNNNGFVEDMEAVYKSRQFLNVWTPSEKEIFKEKYLGHPKNFNGIASSLYRKSVSDCVQYYYLSKKTENYKQLIRKARQRTRSSKSNTAKVSNSANQSVVDIMTSGVTTRLQREQQAKTVNQQTREPALEPSTSTSPPAVAATSSTGVVTTTATTTESSPTSSASTTMATTSVAPSTTAASPTTNAATPTSSPTPSSVSTNTSVISTASSGGATATSVVVTASSASHDQDTPMDTDEAKPKPFGCFDGAGPEQAYGEETASKDNGVVFDGQKQNAAEQKENESPQETNTSDQTMMTNSALVMETKKKKERRKDKDAAAIETSDEEANNAQGTI</sequence>
<dbReference type="Gene3D" id="1.20.5.430">
    <property type="match status" value="1"/>
</dbReference>
<feature type="region of interest" description="Disordered" evidence="5">
    <location>
        <begin position="517"/>
        <end position="536"/>
    </location>
</feature>
<dbReference type="InterPro" id="IPR051571">
    <property type="entry name" value="N-CoR_corepressor"/>
</dbReference>
<dbReference type="Proteomes" id="UP001159042">
    <property type="component" value="Unassembled WGS sequence"/>
</dbReference>
<dbReference type="InterPro" id="IPR031557">
    <property type="entry name" value="N-CoR_GPS2_interact"/>
</dbReference>
<feature type="domain" description="SANT" evidence="6">
    <location>
        <begin position="457"/>
        <end position="508"/>
    </location>
</feature>
<evidence type="ECO:0000256" key="4">
    <source>
        <dbReference type="SAM" id="Coils"/>
    </source>
</evidence>
<evidence type="ECO:0000256" key="3">
    <source>
        <dbReference type="ARBA" id="ARBA00023054"/>
    </source>
</evidence>
<gene>
    <name evidence="7" type="ORF">NQ315_002267</name>
</gene>
<comment type="similarity">
    <text evidence="2">Belongs to the N-CoR nuclear receptor corepressors family.</text>
</comment>
<dbReference type="AlphaFoldDB" id="A0AAV8VSX8"/>
<dbReference type="SMART" id="SM00717">
    <property type="entry name" value="SANT"/>
    <property type="match status" value="1"/>
</dbReference>
<dbReference type="GO" id="GO:0000785">
    <property type="term" value="C:chromatin"/>
    <property type="evidence" value="ECO:0007669"/>
    <property type="project" value="TreeGrafter"/>
</dbReference>
<dbReference type="Pfam" id="PF15784">
    <property type="entry name" value="GPS2_interact"/>
    <property type="match status" value="1"/>
</dbReference>
<organism evidence="7 8">
    <name type="scientific">Exocentrus adspersus</name>
    <dbReference type="NCBI Taxonomy" id="1586481"/>
    <lineage>
        <taxon>Eukaryota</taxon>
        <taxon>Metazoa</taxon>
        <taxon>Ecdysozoa</taxon>
        <taxon>Arthropoda</taxon>
        <taxon>Hexapoda</taxon>
        <taxon>Insecta</taxon>
        <taxon>Pterygota</taxon>
        <taxon>Neoptera</taxon>
        <taxon>Endopterygota</taxon>
        <taxon>Coleoptera</taxon>
        <taxon>Polyphaga</taxon>
        <taxon>Cucujiformia</taxon>
        <taxon>Chrysomeloidea</taxon>
        <taxon>Cerambycidae</taxon>
        <taxon>Lamiinae</taxon>
        <taxon>Acanthocinini</taxon>
        <taxon>Exocentrus</taxon>
    </lineage>
</organism>
<dbReference type="InterPro" id="IPR017884">
    <property type="entry name" value="SANT_dom"/>
</dbReference>
<evidence type="ECO:0000256" key="5">
    <source>
        <dbReference type="SAM" id="MobiDB-lite"/>
    </source>
</evidence>
<dbReference type="EMBL" id="JANEYG010000034">
    <property type="protein sequence ID" value="KAJ8917250.1"/>
    <property type="molecule type" value="Genomic_DNA"/>
</dbReference>
<dbReference type="InterPro" id="IPR001005">
    <property type="entry name" value="SANT/Myb"/>
</dbReference>
<feature type="coiled-coil region" evidence="4">
    <location>
        <begin position="211"/>
        <end position="245"/>
    </location>
</feature>
<evidence type="ECO:0000313" key="7">
    <source>
        <dbReference type="EMBL" id="KAJ8917250.1"/>
    </source>
</evidence>
<dbReference type="InterPro" id="IPR009057">
    <property type="entry name" value="Homeodomain-like_sf"/>
</dbReference>
<dbReference type="PANTHER" id="PTHR13992:SF39">
    <property type="entry name" value="SMRTER, ISOFORM G"/>
    <property type="match status" value="1"/>
</dbReference>
<dbReference type="SUPFAM" id="SSF46689">
    <property type="entry name" value="Homeodomain-like"/>
    <property type="match status" value="1"/>
</dbReference>
<evidence type="ECO:0000313" key="8">
    <source>
        <dbReference type="Proteomes" id="UP001159042"/>
    </source>
</evidence>
<reference evidence="7 8" key="1">
    <citation type="journal article" date="2023" name="Insect Mol. Biol.">
        <title>Genome sequencing provides insights into the evolution of gene families encoding plant cell wall-degrading enzymes in longhorned beetles.</title>
        <authorList>
            <person name="Shin N.R."/>
            <person name="Okamura Y."/>
            <person name="Kirsch R."/>
            <person name="Pauchet Y."/>
        </authorList>
    </citation>
    <scope>NUCLEOTIDE SEQUENCE [LARGE SCALE GENOMIC DNA]</scope>
    <source>
        <strain evidence="7">EAD_L_NR</strain>
    </source>
</reference>
<dbReference type="GO" id="GO:0006357">
    <property type="term" value="P:regulation of transcription by RNA polymerase II"/>
    <property type="evidence" value="ECO:0007669"/>
    <property type="project" value="TreeGrafter"/>
</dbReference>
<feature type="compositionally biased region" description="Polar residues" evidence="5">
    <location>
        <begin position="523"/>
        <end position="536"/>
    </location>
</feature>
<comment type="caution">
    <text evidence="7">The sequence shown here is derived from an EMBL/GenBank/DDBJ whole genome shotgun (WGS) entry which is preliminary data.</text>
</comment>
<evidence type="ECO:0000256" key="1">
    <source>
        <dbReference type="ARBA" id="ARBA00004123"/>
    </source>
</evidence>
<dbReference type="GO" id="GO:0005654">
    <property type="term" value="C:nucleoplasm"/>
    <property type="evidence" value="ECO:0007669"/>
    <property type="project" value="UniProtKB-ARBA"/>
</dbReference>
<dbReference type="PANTHER" id="PTHR13992">
    <property type="entry name" value="NUCLEAR RECEPTOR CO-REPRESSOR RELATED NCOR"/>
    <property type="match status" value="1"/>
</dbReference>
<dbReference type="Gene3D" id="1.10.10.60">
    <property type="entry name" value="Homeodomain-like"/>
    <property type="match status" value="1"/>
</dbReference>
<keyword evidence="3 4" id="KW-0175">Coiled coil</keyword>
<protein>
    <recommendedName>
        <fullName evidence="6">SANT domain-containing protein</fullName>
    </recommendedName>
</protein>
<dbReference type="FunFam" id="1.10.10.60:FF:000026">
    <property type="entry name" value="Nuclear receptor corepressor 2 isoform 1"/>
    <property type="match status" value="1"/>
</dbReference>
<keyword evidence="8" id="KW-1185">Reference proteome</keyword>
<evidence type="ECO:0000259" key="6">
    <source>
        <dbReference type="PROSITE" id="PS51293"/>
    </source>
</evidence>
<accession>A0AAV8VSX8</accession>
<feature type="compositionally biased region" description="Polar residues" evidence="5">
    <location>
        <begin position="723"/>
        <end position="738"/>
    </location>
</feature>
<name>A0AAV8VSX8_9CUCU</name>
<feature type="region of interest" description="Disordered" evidence="5">
    <location>
        <begin position="549"/>
        <end position="772"/>
    </location>
</feature>
<dbReference type="PROSITE" id="PS51293">
    <property type="entry name" value="SANT"/>
    <property type="match status" value="1"/>
</dbReference>
<proteinExistence type="inferred from homology"/>
<feature type="compositionally biased region" description="Low complexity" evidence="5">
    <location>
        <begin position="570"/>
        <end position="665"/>
    </location>
</feature>
<comment type="subcellular location">
    <subcellularLocation>
        <location evidence="1">Nucleus</location>
    </subcellularLocation>
</comment>
<evidence type="ECO:0000256" key="2">
    <source>
        <dbReference type="ARBA" id="ARBA00010097"/>
    </source>
</evidence>
<dbReference type="GO" id="GO:0032991">
    <property type="term" value="C:protein-containing complex"/>
    <property type="evidence" value="ECO:0007669"/>
    <property type="project" value="UniProtKB-ARBA"/>
</dbReference>